<name>A0A9W7NLE0_9PROT</name>
<feature type="region of interest" description="Disordered" evidence="1">
    <location>
        <begin position="83"/>
        <end position="169"/>
    </location>
</feature>
<accession>A0A9W7NLE0</accession>
<reference evidence="2 3" key="1">
    <citation type="submission" date="2018-07" db="EMBL/GenBank/DDBJ databases">
        <title>Genome sequence of Azospirillum sp. ATCC 49961.</title>
        <authorList>
            <person name="Sant'Anna F.H."/>
            <person name="Baldani J.I."/>
            <person name="Zilli J.E."/>
            <person name="Reis V.M."/>
            <person name="Hartmann A."/>
            <person name="Cruz L."/>
            <person name="de Souza E.M."/>
            <person name="de Oliveira Pedrosa F."/>
            <person name="Passaglia L.M.P."/>
        </authorList>
    </citation>
    <scope>NUCLEOTIDE SEQUENCE [LARGE SCALE GENOMIC DNA]</scope>
    <source>
        <strain evidence="2 3">ATCC 49961</strain>
    </source>
</reference>
<keyword evidence="3" id="KW-1185">Reference proteome</keyword>
<feature type="compositionally biased region" description="Low complexity" evidence="1">
    <location>
        <begin position="126"/>
        <end position="139"/>
    </location>
</feature>
<protein>
    <submittedName>
        <fullName evidence="2">Uncharacterized protein</fullName>
    </submittedName>
</protein>
<feature type="compositionally biased region" description="Polar residues" evidence="1">
    <location>
        <begin position="1"/>
        <end position="11"/>
    </location>
</feature>
<comment type="caution">
    <text evidence="2">The sequence shown here is derived from an EMBL/GenBank/DDBJ whole genome shotgun (WGS) entry which is preliminary data.</text>
</comment>
<proteinExistence type="predicted"/>
<dbReference type="AlphaFoldDB" id="A0A9W7NLE0"/>
<gene>
    <name evidence="2" type="ORF">DS843_09515</name>
</gene>
<feature type="region of interest" description="Disordered" evidence="1">
    <location>
        <begin position="1"/>
        <end position="22"/>
    </location>
</feature>
<evidence type="ECO:0000313" key="3">
    <source>
        <dbReference type="Proteomes" id="UP000480854"/>
    </source>
</evidence>
<feature type="compositionally biased region" description="Low complexity" evidence="1">
    <location>
        <begin position="98"/>
        <end position="119"/>
    </location>
</feature>
<evidence type="ECO:0000256" key="1">
    <source>
        <dbReference type="SAM" id="MobiDB-lite"/>
    </source>
</evidence>
<dbReference type="EMBL" id="QOKW01000005">
    <property type="protein sequence ID" value="KAA0681988.1"/>
    <property type="molecule type" value="Genomic_DNA"/>
</dbReference>
<feature type="compositionally biased region" description="Gly residues" evidence="1">
    <location>
        <begin position="140"/>
        <end position="169"/>
    </location>
</feature>
<organism evidence="2 3">
    <name type="scientific">Roseomonas genomospecies 6</name>
    <dbReference type="NCBI Taxonomy" id="214106"/>
    <lineage>
        <taxon>Bacteria</taxon>
        <taxon>Pseudomonadati</taxon>
        <taxon>Pseudomonadota</taxon>
        <taxon>Alphaproteobacteria</taxon>
        <taxon>Acetobacterales</taxon>
        <taxon>Roseomonadaceae</taxon>
        <taxon>Roseomonas</taxon>
    </lineage>
</organism>
<sequence length="169" mass="15902">MTLPAQAQGQDGTVPKQERLTACRDEVSRFSDLFMGDRAMAGGRSTTALSGEQKDRLRGLLGEARSAAGKGDPDGCVTRLREARELVRGEGVGRNAPSGRGMSGSSTGSSAGSSAGSSGPMPQGVSPSGAPPSGSAPTGGASGSTGGGGSTGSGSGSGGGGSGGGGGGG</sequence>
<dbReference type="Proteomes" id="UP000480854">
    <property type="component" value="Unassembled WGS sequence"/>
</dbReference>
<evidence type="ECO:0000313" key="2">
    <source>
        <dbReference type="EMBL" id="KAA0681988.1"/>
    </source>
</evidence>